<dbReference type="InterPro" id="IPR011009">
    <property type="entry name" value="Kinase-like_dom_sf"/>
</dbReference>
<evidence type="ECO:0000259" key="7">
    <source>
        <dbReference type="PROSITE" id="PS50011"/>
    </source>
</evidence>
<dbReference type="SUPFAM" id="SSF55550">
    <property type="entry name" value="SH2 domain"/>
    <property type="match status" value="1"/>
</dbReference>
<evidence type="ECO:0000256" key="1">
    <source>
        <dbReference type="ARBA" id="ARBA00022741"/>
    </source>
</evidence>
<feature type="region of interest" description="Disordered" evidence="5">
    <location>
        <begin position="391"/>
        <end position="431"/>
    </location>
</feature>
<dbReference type="Proteomes" id="UP000051952">
    <property type="component" value="Unassembled WGS sequence"/>
</dbReference>
<dbReference type="InterPro" id="IPR008271">
    <property type="entry name" value="Ser/Thr_kinase_AS"/>
</dbReference>
<dbReference type="GO" id="GO:0005737">
    <property type="term" value="C:cytoplasm"/>
    <property type="evidence" value="ECO:0007669"/>
    <property type="project" value="TreeGrafter"/>
</dbReference>
<dbReference type="GO" id="GO:0005524">
    <property type="term" value="F:ATP binding"/>
    <property type="evidence" value="ECO:0007669"/>
    <property type="project" value="UniProtKB-KW"/>
</dbReference>
<dbReference type="Pfam" id="PF00069">
    <property type="entry name" value="Pkinase"/>
    <property type="match status" value="1"/>
</dbReference>
<dbReference type="InterPro" id="IPR000719">
    <property type="entry name" value="Prot_kinase_dom"/>
</dbReference>
<evidence type="ECO:0000256" key="5">
    <source>
        <dbReference type="SAM" id="MobiDB-lite"/>
    </source>
</evidence>
<accession>A0A0S4ISB7</accession>
<evidence type="ECO:0000313" key="8">
    <source>
        <dbReference type="EMBL" id="CUG05468.1"/>
    </source>
</evidence>
<dbReference type="Gene3D" id="3.30.505.10">
    <property type="entry name" value="SH2 domain"/>
    <property type="match status" value="1"/>
</dbReference>
<dbReference type="InterPro" id="IPR036860">
    <property type="entry name" value="SH2_dom_sf"/>
</dbReference>
<evidence type="ECO:0000256" key="2">
    <source>
        <dbReference type="ARBA" id="ARBA00022840"/>
    </source>
</evidence>
<keyword evidence="1" id="KW-0547">Nucleotide-binding</keyword>
<evidence type="ECO:0000256" key="3">
    <source>
        <dbReference type="ARBA" id="ARBA00025089"/>
    </source>
</evidence>
<dbReference type="PROSITE" id="PS50001">
    <property type="entry name" value="SH2"/>
    <property type="match status" value="1"/>
</dbReference>
<evidence type="ECO:0000259" key="6">
    <source>
        <dbReference type="PROSITE" id="PS50001"/>
    </source>
</evidence>
<dbReference type="SMART" id="SM00252">
    <property type="entry name" value="SH2"/>
    <property type="match status" value="1"/>
</dbReference>
<keyword evidence="8" id="KW-0808">Transferase</keyword>
<dbReference type="VEuPathDB" id="TriTrypDB:BSAL_70955"/>
<dbReference type="GO" id="GO:0004674">
    <property type="term" value="F:protein serine/threonine kinase activity"/>
    <property type="evidence" value="ECO:0007669"/>
    <property type="project" value="TreeGrafter"/>
</dbReference>
<dbReference type="SMART" id="SM00220">
    <property type="entry name" value="S_TKc"/>
    <property type="match status" value="1"/>
</dbReference>
<keyword evidence="9" id="KW-1185">Reference proteome</keyword>
<keyword evidence="4" id="KW-0727">SH2 domain</keyword>
<name>A0A0S4ISB7_BODSA</name>
<dbReference type="PROSITE" id="PS50011">
    <property type="entry name" value="PROTEIN_KINASE_DOM"/>
    <property type="match status" value="1"/>
</dbReference>
<organism evidence="8 9">
    <name type="scientific">Bodo saltans</name>
    <name type="common">Flagellated protozoan</name>
    <dbReference type="NCBI Taxonomy" id="75058"/>
    <lineage>
        <taxon>Eukaryota</taxon>
        <taxon>Discoba</taxon>
        <taxon>Euglenozoa</taxon>
        <taxon>Kinetoplastea</taxon>
        <taxon>Metakinetoplastina</taxon>
        <taxon>Eubodonida</taxon>
        <taxon>Bodonidae</taxon>
        <taxon>Bodo</taxon>
    </lineage>
</organism>
<dbReference type="Pfam" id="PF00017">
    <property type="entry name" value="SH2"/>
    <property type="match status" value="1"/>
</dbReference>
<dbReference type="AlphaFoldDB" id="A0A0S4ISB7"/>
<dbReference type="PANTHER" id="PTHR48012">
    <property type="entry name" value="STERILE20-LIKE KINASE, ISOFORM B-RELATED"/>
    <property type="match status" value="1"/>
</dbReference>
<dbReference type="PROSITE" id="PS00108">
    <property type="entry name" value="PROTEIN_KINASE_ST"/>
    <property type="match status" value="1"/>
</dbReference>
<keyword evidence="2" id="KW-0067">ATP-binding</keyword>
<evidence type="ECO:0000256" key="4">
    <source>
        <dbReference type="PROSITE-ProRule" id="PRU00191"/>
    </source>
</evidence>
<protein>
    <submittedName>
        <fullName evidence="8">Protein kinase, putative</fullName>
    </submittedName>
</protein>
<keyword evidence="8" id="KW-0418">Kinase</keyword>
<dbReference type="InterPro" id="IPR050629">
    <property type="entry name" value="STE20/SPS1-PAK"/>
</dbReference>
<gene>
    <name evidence="8" type="ORF">BSAL_70955</name>
</gene>
<feature type="compositionally biased region" description="Polar residues" evidence="5">
    <location>
        <begin position="104"/>
        <end position="118"/>
    </location>
</feature>
<feature type="compositionally biased region" description="Low complexity" evidence="5">
    <location>
        <begin position="421"/>
        <end position="431"/>
    </location>
</feature>
<feature type="domain" description="Protein kinase" evidence="7">
    <location>
        <begin position="15"/>
        <end position="386"/>
    </location>
</feature>
<evidence type="ECO:0000313" key="9">
    <source>
        <dbReference type="Proteomes" id="UP000051952"/>
    </source>
</evidence>
<reference evidence="9" key="1">
    <citation type="submission" date="2015-09" db="EMBL/GenBank/DDBJ databases">
        <authorList>
            <consortium name="Pathogen Informatics"/>
        </authorList>
    </citation>
    <scope>NUCLEOTIDE SEQUENCE [LARGE SCALE GENOMIC DNA]</scope>
    <source>
        <strain evidence="9">Lake Konstanz</strain>
    </source>
</reference>
<dbReference type="OrthoDB" id="346907at2759"/>
<feature type="compositionally biased region" description="Polar residues" evidence="5">
    <location>
        <begin position="396"/>
        <end position="420"/>
    </location>
</feature>
<dbReference type="Gene3D" id="1.10.510.10">
    <property type="entry name" value="Transferase(Phosphotransferase) domain 1"/>
    <property type="match status" value="1"/>
</dbReference>
<sequence>MSLATLLIGKRPPDLEELEIVGSGASASSVVRAVVRDAGGFSKLSRGQVIAIKKVYVPRHSVIQVQRMHRDTVRKQQQAEQQQTVDAIDIIDEDEAWKDEDEAGNNSQAEFSTMSAGSDGSHPCDSQDVKRCEAIEREVSLLKSLHHPHIVSCFGVTSLQDKNMLGILMEYCGGHSLRHHYRRLQQLHDEDATTAMVPRHPGLPEDTIRSFAAQMLHGLHYLHSNGVVHRDLKGLNVLLSDDLQTCKLADFGSATQIALAGSDARFHSMQGTIWWMSPEQFLLGKGGSGKEHCVDGTGGTFVADIWSLGCTVLELAIGAIPFTHVSGGQFGLMLLLTRPTFREEDLLPPSIVSMVPHKVMEFVRRCLVRDPNQRPSAEQLLRDAWIQGAAMPSPRPSRNQSAAMSRQVSNSLDSSDDPSGTQTSKASPTTATTNTLATTLVIPEGIPEKLHSAVVFWHSCVSNFEGTITIRDLFSRMKAPTLADILAPFFGFPCSLGPSSPSSIEAPTAHQSISFATYLMFMSYFGPLDTFMSDMWALEAEEYACVGYSSYGAYGDYERTDCSHLLLSALSKAYVKLLMNQGSVEEELKHLSPGTFIIRYSSKCLESPGSLTLSVKGDHGVLHYRITRPADGWGYLIVLPSKKASRATGSTHHREHNKAAEQRQQDLATLLGAKAGSSSSTSGSPSHPLCFDTIEDLVKYFALHGIPNLRGDKMHKLLLDAQ</sequence>
<feature type="region of interest" description="Disordered" evidence="5">
    <location>
        <begin position="98"/>
        <end position="125"/>
    </location>
</feature>
<comment type="function">
    <text evidence="3">Required for proper chemotaxis and phagocytosis; proper spatiotemporal control of F-actin levels in chemotaxing cells. Negative regulator of the PI3K (phosphatidylinositol 3 kinase) pathway. Predominantly phosphorylates serines and threonines and tyrosines at a lower level.</text>
</comment>
<dbReference type="SUPFAM" id="SSF56112">
    <property type="entry name" value="Protein kinase-like (PK-like)"/>
    <property type="match status" value="1"/>
</dbReference>
<dbReference type="EMBL" id="CYKH01000538">
    <property type="protein sequence ID" value="CUG05468.1"/>
    <property type="molecule type" value="Genomic_DNA"/>
</dbReference>
<dbReference type="CDD" id="cd00173">
    <property type="entry name" value="SH2"/>
    <property type="match status" value="1"/>
</dbReference>
<feature type="domain" description="SH2" evidence="6">
    <location>
        <begin position="573"/>
        <end position="721"/>
    </location>
</feature>
<dbReference type="InterPro" id="IPR000980">
    <property type="entry name" value="SH2"/>
</dbReference>
<proteinExistence type="predicted"/>